<feature type="region of interest" description="Disordered" evidence="1">
    <location>
        <begin position="37"/>
        <end position="56"/>
    </location>
</feature>
<evidence type="ECO:0000313" key="4">
    <source>
        <dbReference type="Proteomes" id="UP000318199"/>
    </source>
</evidence>
<dbReference type="EMBL" id="VOBQ01000021">
    <property type="protein sequence ID" value="TWO67994.1"/>
    <property type="molecule type" value="Genomic_DNA"/>
</dbReference>
<organism evidence="3 4">
    <name type="scientific">Caenimonas sedimenti</name>
    <dbReference type="NCBI Taxonomy" id="2596921"/>
    <lineage>
        <taxon>Bacteria</taxon>
        <taxon>Pseudomonadati</taxon>
        <taxon>Pseudomonadota</taxon>
        <taxon>Betaproteobacteria</taxon>
        <taxon>Burkholderiales</taxon>
        <taxon>Comamonadaceae</taxon>
        <taxon>Caenimonas</taxon>
    </lineage>
</organism>
<feature type="chain" id="PRO_5021821713" evidence="2">
    <location>
        <begin position="21"/>
        <end position="131"/>
    </location>
</feature>
<keyword evidence="2" id="KW-0732">Signal</keyword>
<sequence>MRRWLLILLLCLLPYQMVWAAAAPYCAHEPEVKVQHLGHHEHKHQAADAQAEGDDGPAGSFHADCESCHLANPGWVVEDLLTFNQSTMSVQMYAAPRYSSCVPPGPERPQRLLACSAVRFGSVGVLDSSPI</sequence>
<feature type="signal peptide" evidence="2">
    <location>
        <begin position="1"/>
        <end position="20"/>
    </location>
</feature>
<evidence type="ECO:0000256" key="1">
    <source>
        <dbReference type="SAM" id="MobiDB-lite"/>
    </source>
</evidence>
<dbReference type="Proteomes" id="UP000318199">
    <property type="component" value="Unassembled WGS sequence"/>
</dbReference>
<gene>
    <name evidence="3" type="ORF">FN976_23895</name>
</gene>
<reference evidence="3 4" key="1">
    <citation type="submission" date="2019-07" db="EMBL/GenBank/DDBJ databases">
        <title>Caenimonas sedimenti sp. nov., isolated from activated sludge.</title>
        <authorList>
            <person name="Xu J."/>
        </authorList>
    </citation>
    <scope>NUCLEOTIDE SEQUENCE [LARGE SCALE GENOMIC DNA]</scope>
    <source>
        <strain evidence="3 4">HX-9-20</strain>
    </source>
</reference>
<evidence type="ECO:0000256" key="2">
    <source>
        <dbReference type="SAM" id="SignalP"/>
    </source>
</evidence>
<comment type="caution">
    <text evidence="3">The sequence shown here is derived from an EMBL/GenBank/DDBJ whole genome shotgun (WGS) entry which is preliminary data.</text>
</comment>
<accession>A0A562ZIH3</accession>
<dbReference type="RefSeq" id="WP_145895645.1">
    <property type="nucleotide sequence ID" value="NZ_VOBQ01000021.1"/>
</dbReference>
<dbReference type="OrthoDB" id="6717343at2"/>
<keyword evidence="4" id="KW-1185">Reference proteome</keyword>
<proteinExistence type="predicted"/>
<protein>
    <submittedName>
        <fullName evidence="3">Cobalt-zinc-cadmium resistance protein</fullName>
    </submittedName>
</protein>
<dbReference type="AlphaFoldDB" id="A0A562ZIH3"/>
<evidence type="ECO:0000313" key="3">
    <source>
        <dbReference type="EMBL" id="TWO67994.1"/>
    </source>
</evidence>
<name>A0A562ZIH3_9BURK</name>